<keyword evidence="7" id="KW-0449">Lipoprotein</keyword>
<keyword evidence="12" id="KW-1185">Reference proteome</keyword>
<evidence type="ECO:0000256" key="3">
    <source>
        <dbReference type="ARBA" id="ARBA00022622"/>
    </source>
</evidence>
<organism evidence="11 12">
    <name type="scientific">Nelumbo nucifera</name>
    <name type="common">Sacred lotus</name>
    <dbReference type="NCBI Taxonomy" id="4432"/>
    <lineage>
        <taxon>Eukaryota</taxon>
        <taxon>Viridiplantae</taxon>
        <taxon>Streptophyta</taxon>
        <taxon>Embryophyta</taxon>
        <taxon>Tracheophyta</taxon>
        <taxon>Spermatophyta</taxon>
        <taxon>Magnoliopsida</taxon>
        <taxon>Proteales</taxon>
        <taxon>Nelumbonaceae</taxon>
        <taxon>Nelumbo</taxon>
    </lineage>
</organism>
<proteinExistence type="inferred from homology"/>
<dbReference type="Proteomes" id="UP000607653">
    <property type="component" value="Unassembled WGS sequence"/>
</dbReference>
<dbReference type="InterPro" id="IPR016140">
    <property type="entry name" value="Bifunc_inhib/LTP/seed_store"/>
</dbReference>
<evidence type="ECO:0000256" key="4">
    <source>
        <dbReference type="ARBA" id="ARBA00022729"/>
    </source>
</evidence>
<dbReference type="SMART" id="SM00499">
    <property type="entry name" value="AAI"/>
    <property type="match status" value="1"/>
</dbReference>
<accession>A0A822Y7T8</accession>
<gene>
    <name evidence="11" type="ORF">HUJ06_031562</name>
</gene>
<evidence type="ECO:0000259" key="10">
    <source>
        <dbReference type="SMART" id="SM00499"/>
    </source>
</evidence>
<dbReference type="Gene3D" id="1.10.110.10">
    <property type="entry name" value="Plant lipid-transfer and hydrophobic proteins"/>
    <property type="match status" value="1"/>
</dbReference>
<dbReference type="GO" id="GO:0098552">
    <property type="term" value="C:side of membrane"/>
    <property type="evidence" value="ECO:0007669"/>
    <property type="project" value="UniProtKB-KW"/>
</dbReference>
<evidence type="ECO:0000256" key="8">
    <source>
        <dbReference type="SAM" id="MobiDB-lite"/>
    </source>
</evidence>
<evidence type="ECO:0000256" key="2">
    <source>
        <dbReference type="ARBA" id="ARBA00009748"/>
    </source>
</evidence>
<evidence type="ECO:0000313" key="11">
    <source>
        <dbReference type="EMBL" id="DAD30094.1"/>
    </source>
</evidence>
<dbReference type="InterPro" id="IPR043325">
    <property type="entry name" value="LTSS"/>
</dbReference>
<feature type="chain" id="PRO_5032301127" description="Bifunctional inhibitor/plant lipid transfer protein/seed storage helical domain-containing protein" evidence="9">
    <location>
        <begin position="27"/>
        <end position="190"/>
    </location>
</feature>
<dbReference type="SUPFAM" id="SSF47699">
    <property type="entry name" value="Bifunctional inhibitor/lipid-transfer protein/seed storage 2S albumin"/>
    <property type="match status" value="1"/>
</dbReference>
<dbReference type="CDD" id="cd00010">
    <property type="entry name" value="AAI_LTSS"/>
    <property type="match status" value="1"/>
</dbReference>
<evidence type="ECO:0000256" key="6">
    <source>
        <dbReference type="ARBA" id="ARBA00023180"/>
    </source>
</evidence>
<feature type="compositionally biased region" description="Polar residues" evidence="8">
    <location>
        <begin position="139"/>
        <end position="161"/>
    </location>
</feature>
<keyword evidence="5" id="KW-1015">Disulfide bond</keyword>
<feature type="region of interest" description="Disordered" evidence="8">
    <location>
        <begin position="139"/>
        <end position="163"/>
    </location>
</feature>
<dbReference type="InterPro" id="IPR036312">
    <property type="entry name" value="Bifun_inhib/LTP/seed_sf"/>
</dbReference>
<feature type="signal peptide" evidence="9">
    <location>
        <begin position="1"/>
        <end position="26"/>
    </location>
</feature>
<dbReference type="FunFam" id="1.10.110.10:FF:000001">
    <property type="entry name" value="Bifunctional inhibitor/lipid-transfer protein/seed storage 2S albumin superfamily protein"/>
    <property type="match status" value="1"/>
</dbReference>
<evidence type="ECO:0000256" key="7">
    <source>
        <dbReference type="ARBA" id="ARBA00023288"/>
    </source>
</evidence>
<dbReference type="Pfam" id="PF14368">
    <property type="entry name" value="LTP_2"/>
    <property type="match status" value="1"/>
</dbReference>
<keyword evidence="4 9" id="KW-0732">Signal</keyword>
<dbReference type="GO" id="GO:0005886">
    <property type="term" value="C:plasma membrane"/>
    <property type="evidence" value="ECO:0007669"/>
    <property type="project" value="UniProtKB-SubCell"/>
</dbReference>
<feature type="domain" description="Bifunctional inhibitor/plant lipid transfer protein/seed storage helical" evidence="10">
    <location>
        <begin position="35"/>
        <end position="112"/>
    </location>
</feature>
<dbReference type="PANTHER" id="PTHR33044">
    <property type="entry name" value="BIFUNCTIONAL INHIBITOR/LIPID-TRANSFER PROTEIN/SEED STORAGE 2S ALBUMIN SUPERFAMILY PROTEIN-RELATED"/>
    <property type="match status" value="1"/>
</dbReference>
<dbReference type="AlphaFoldDB" id="A0A822Y7T8"/>
<reference evidence="11 12" key="1">
    <citation type="journal article" date="2020" name="Mol. Biol. Evol.">
        <title>Distinct Expression and Methylation Patterns for Genes with Different Fates following a Single Whole-Genome Duplication in Flowering Plants.</title>
        <authorList>
            <person name="Shi T."/>
            <person name="Rahmani R.S."/>
            <person name="Gugger P.F."/>
            <person name="Wang M."/>
            <person name="Li H."/>
            <person name="Zhang Y."/>
            <person name="Li Z."/>
            <person name="Wang Q."/>
            <person name="Van de Peer Y."/>
            <person name="Marchal K."/>
            <person name="Chen J."/>
        </authorList>
    </citation>
    <scope>NUCLEOTIDE SEQUENCE [LARGE SCALE GENOMIC DNA]</scope>
    <source>
        <tissue evidence="11">Leaf</tissue>
    </source>
</reference>
<evidence type="ECO:0000256" key="1">
    <source>
        <dbReference type="ARBA" id="ARBA00004609"/>
    </source>
</evidence>
<evidence type="ECO:0000256" key="5">
    <source>
        <dbReference type="ARBA" id="ARBA00023157"/>
    </source>
</evidence>
<name>A0A822Y7T8_NELNU</name>
<evidence type="ECO:0000256" key="9">
    <source>
        <dbReference type="SAM" id="SignalP"/>
    </source>
</evidence>
<keyword evidence="3" id="KW-0472">Membrane</keyword>
<sequence length="190" mass="19949">MASMGSYFASLQLSFVLVFMVGSVRSDIAQDKNECENQLIGLSTCLPYVGGQAKAPTLDCCSGLKEVVDKSKKCLCILVKDRNDPDLGIKVNVTLALSLPTACHTSANVSDCPALLHLAPNSPDAQVFEQFGKGVNSTVSDDKGNSLSSTGTEAGAKQTSNGGKGKRRMVVEIISGISIWCLSSLFIVGV</sequence>
<protein>
    <recommendedName>
        <fullName evidence="10">Bifunctional inhibitor/plant lipid transfer protein/seed storage helical domain-containing protein</fullName>
    </recommendedName>
</protein>
<keyword evidence="6" id="KW-0325">Glycoprotein</keyword>
<comment type="caution">
    <text evidence="11">The sequence shown here is derived from an EMBL/GenBank/DDBJ whole genome shotgun (WGS) entry which is preliminary data.</text>
</comment>
<keyword evidence="3" id="KW-0336">GPI-anchor</keyword>
<evidence type="ECO:0000313" key="12">
    <source>
        <dbReference type="Proteomes" id="UP000607653"/>
    </source>
</evidence>
<comment type="similarity">
    <text evidence="2">Belongs to the plant LTP family.</text>
</comment>
<dbReference type="EMBL" id="DUZY01000002">
    <property type="protein sequence ID" value="DAD30094.1"/>
    <property type="molecule type" value="Genomic_DNA"/>
</dbReference>
<comment type="subcellular location">
    <subcellularLocation>
        <location evidence="1">Cell membrane</location>
        <topology evidence="1">Lipid-anchor</topology>
        <topology evidence="1">GPI-anchor</topology>
    </subcellularLocation>
</comment>